<dbReference type="OrthoDB" id="9801453at2"/>
<organism evidence="2 3">
    <name type="scientific">Gemmiger formicilis</name>
    <dbReference type="NCBI Taxonomy" id="745368"/>
    <lineage>
        <taxon>Bacteria</taxon>
        <taxon>Bacillati</taxon>
        <taxon>Bacillota</taxon>
        <taxon>Clostridia</taxon>
        <taxon>Eubacteriales</taxon>
        <taxon>Gemmiger</taxon>
    </lineage>
</organism>
<dbReference type="Proteomes" id="UP000190286">
    <property type="component" value="Unassembled WGS sequence"/>
</dbReference>
<evidence type="ECO:0000313" key="3">
    <source>
        <dbReference type="Proteomes" id="UP000190286"/>
    </source>
</evidence>
<reference evidence="2 3" key="1">
    <citation type="submission" date="2017-02" db="EMBL/GenBank/DDBJ databases">
        <authorList>
            <person name="Peterson S.W."/>
        </authorList>
    </citation>
    <scope>NUCLEOTIDE SEQUENCE [LARGE SCALE GENOMIC DNA]</scope>
    <source>
        <strain evidence="2 3">ATCC 27749</strain>
    </source>
</reference>
<evidence type="ECO:0000313" key="2">
    <source>
        <dbReference type="EMBL" id="SKA90817.1"/>
    </source>
</evidence>
<evidence type="ECO:0000259" key="1">
    <source>
        <dbReference type="Pfam" id="PF12645"/>
    </source>
</evidence>
<dbReference type="GeneID" id="93338514"/>
<proteinExistence type="predicted"/>
<name>A0A1T4XMS5_9FIRM</name>
<dbReference type="Pfam" id="PF12645">
    <property type="entry name" value="HTH_16"/>
    <property type="match status" value="1"/>
</dbReference>
<accession>A0A1T4XMS5</accession>
<keyword evidence="3" id="KW-1185">Reference proteome</keyword>
<gene>
    <name evidence="2" type="ORF">SAMN02745178_02063</name>
</gene>
<feature type="domain" description="Helix-turn-helix conjugative transposon-like" evidence="1">
    <location>
        <begin position="15"/>
        <end position="74"/>
    </location>
</feature>
<dbReference type="InterPro" id="IPR024760">
    <property type="entry name" value="HTH_dom_conjug_TS-like"/>
</dbReference>
<protein>
    <submittedName>
        <fullName evidence="2">Helix-turn-helix domain-containing protein</fullName>
    </submittedName>
</protein>
<dbReference type="STRING" id="745368.SAMN02745178_02063"/>
<dbReference type="AlphaFoldDB" id="A0A1T4XMS5"/>
<dbReference type="EMBL" id="FUYF01000012">
    <property type="protein sequence ID" value="SKA90817.1"/>
    <property type="molecule type" value="Genomic_DNA"/>
</dbReference>
<sequence>MNSYEHTSREFLPLSVIRSACAGDTDAVEQVLRHYRGYINKLCTGILYDKHGQPHVCIDEYMKRHLEIKLISSIVTKAETG</sequence>
<dbReference type="RefSeq" id="WP_078784939.1">
    <property type="nucleotide sequence ID" value="NZ_FUYF01000012.1"/>
</dbReference>